<reference evidence="1 2" key="1">
    <citation type="submission" date="2021-07" db="EMBL/GenBank/DDBJ databases">
        <authorList>
            <person name="Palmer J.M."/>
        </authorList>
    </citation>
    <scope>NUCLEOTIDE SEQUENCE [LARGE SCALE GENOMIC DNA]</scope>
    <source>
        <strain evidence="1 2">AT_MEX2019</strain>
        <tissue evidence="1">Muscle</tissue>
    </source>
</reference>
<dbReference type="Proteomes" id="UP001345963">
    <property type="component" value="Unassembled WGS sequence"/>
</dbReference>
<name>A0ABU7AFV8_9TELE</name>
<comment type="caution">
    <text evidence="1">The sequence shown here is derived from an EMBL/GenBank/DDBJ whole genome shotgun (WGS) entry which is preliminary data.</text>
</comment>
<accession>A0ABU7AFV8</accession>
<proteinExistence type="predicted"/>
<gene>
    <name evidence="1" type="ORF">ATANTOWER_018140</name>
</gene>
<evidence type="ECO:0000313" key="2">
    <source>
        <dbReference type="Proteomes" id="UP001345963"/>
    </source>
</evidence>
<organism evidence="1 2">
    <name type="scientific">Ataeniobius toweri</name>
    <dbReference type="NCBI Taxonomy" id="208326"/>
    <lineage>
        <taxon>Eukaryota</taxon>
        <taxon>Metazoa</taxon>
        <taxon>Chordata</taxon>
        <taxon>Craniata</taxon>
        <taxon>Vertebrata</taxon>
        <taxon>Euteleostomi</taxon>
        <taxon>Actinopterygii</taxon>
        <taxon>Neopterygii</taxon>
        <taxon>Teleostei</taxon>
        <taxon>Neoteleostei</taxon>
        <taxon>Acanthomorphata</taxon>
        <taxon>Ovalentaria</taxon>
        <taxon>Atherinomorphae</taxon>
        <taxon>Cyprinodontiformes</taxon>
        <taxon>Goodeidae</taxon>
        <taxon>Ataeniobius</taxon>
    </lineage>
</organism>
<keyword evidence="2" id="KW-1185">Reference proteome</keyword>
<protein>
    <submittedName>
        <fullName evidence="1">Uncharacterized protein</fullName>
    </submittedName>
</protein>
<evidence type="ECO:0000313" key="1">
    <source>
        <dbReference type="EMBL" id="MED6237047.1"/>
    </source>
</evidence>
<sequence length="77" mass="9003">MLMWISLDLKPPEPPTWKTYHCCNQPRLWSTQVPYMSCLDNNPHELALDVLCMQKSLLRSVLHYPASEGKLSQLFEE</sequence>
<dbReference type="EMBL" id="JAHUTI010013586">
    <property type="protein sequence ID" value="MED6237047.1"/>
    <property type="molecule type" value="Genomic_DNA"/>
</dbReference>